<dbReference type="Proteomes" id="UP000016933">
    <property type="component" value="Unassembled WGS sequence"/>
</dbReference>
<dbReference type="AlphaFoldDB" id="N1PQV2"/>
<sequence length="116" mass="13258">AKAQLTCCTLATARVDFRTELVQFPYWPLPEVLQIRHRLKDGKNKSKATRYSHDTAISASPVDQSAETRSIPARSAYRLRHRGKDDIDRRLACTYALHDLGIRAARSFGSLRACWW</sequence>
<dbReference type="OrthoDB" id="341421at2759"/>
<evidence type="ECO:0000313" key="3">
    <source>
        <dbReference type="Proteomes" id="UP000016933"/>
    </source>
</evidence>
<organism evidence="2 3">
    <name type="scientific">Dothistroma septosporum (strain NZE10 / CBS 128990)</name>
    <name type="common">Red band needle blight fungus</name>
    <name type="synonym">Mycosphaerella pini</name>
    <dbReference type="NCBI Taxonomy" id="675120"/>
    <lineage>
        <taxon>Eukaryota</taxon>
        <taxon>Fungi</taxon>
        <taxon>Dikarya</taxon>
        <taxon>Ascomycota</taxon>
        <taxon>Pezizomycotina</taxon>
        <taxon>Dothideomycetes</taxon>
        <taxon>Dothideomycetidae</taxon>
        <taxon>Mycosphaerellales</taxon>
        <taxon>Mycosphaerellaceae</taxon>
        <taxon>Dothistroma</taxon>
    </lineage>
</organism>
<evidence type="ECO:0000256" key="1">
    <source>
        <dbReference type="SAM" id="MobiDB-lite"/>
    </source>
</evidence>
<dbReference type="EMBL" id="KB446538">
    <property type="protein sequence ID" value="EME45826.1"/>
    <property type="molecule type" value="Genomic_DNA"/>
</dbReference>
<dbReference type="HOGENOM" id="CLU_2102661_0_0_1"/>
<evidence type="ECO:0000313" key="2">
    <source>
        <dbReference type="EMBL" id="EME45826.1"/>
    </source>
</evidence>
<gene>
    <name evidence="2" type="ORF">DOTSEDRAFT_52993</name>
</gene>
<proteinExistence type="predicted"/>
<protein>
    <submittedName>
        <fullName evidence="2">Uncharacterized protein</fullName>
    </submittedName>
</protein>
<feature type="non-terminal residue" evidence="2">
    <location>
        <position position="1"/>
    </location>
</feature>
<name>N1PQV2_DOTSN</name>
<feature type="region of interest" description="Disordered" evidence="1">
    <location>
        <begin position="44"/>
        <end position="69"/>
    </location>
</feature>
<reference evidence="2 3" key="2">
    <citation type="journal article" date="2012" name="PLoS Pathog.">
        <title>Diverse lifestyles and strategies of plant pathogenesis encoded in the genomes of eighteen Dothideomycetes fungi.</title>
        <authorList>
            <person name="Ohm R.A."/>
            <person name="Feau N."/>
            <person name="Henrissat B."/>
            <person name="Schoch C.L."/>
            <person name="Horwitz B.A."/>
            <person name="Barry K.W."/>
            <person name="Condon B.J."/>
            <person name="Copeland A.C."/>
            <person name="Dhillon B."/>
            <person name="Glaser F."/>
            <person name="Hesse C.N."/>
            <person name="Kosti I."/>
            <person name="LaButti K."/>
            <person name="Lindquist E.A."/>
            <person name="Lucas S."/>
            <person name="Salamov A.A."/>
            <person name="Bradshaw R.E."/>
            <person name="Ciuffetti L."/>
            <person name="Hamelin R.C."/>
            <person name="Kema G.H.J."/>
            <person name="Lawrence C."/>
            <person name="Scott J.A."/>
            <person name="Spatafora J.W."/>
            <person name="Turgeon B.G."/>
            <person name="de Wit P.J.G.M."/>
            <person name="Zhong S."/>
            <person name="Goodwin S.B."/>
            <person name="Grigoriev I.V."/>
        </authorList>
    </citation>
    <scope>NUCLEOTIDE SEQUENCE [LARGE SCALE GENOMIC DNA]</scope>
    <source>
        <strain evidence="3">NZE10 / CBS 128990</strain>
    </source>
</reference>
<accession>N1PQV2</accession>
<keyword evidence="3" id="KW-1185">Reference proteome</keyword>
<reference evidence="3" key="1">
    <citation type="journal article" date="2012" name="PLoS Genet.">
        <title>The genomes of the fungal plant pathogens Cladosporium fulvum and Dothistroma septosporum reveal adaptation to different hosts and lifestyles but also signatures of common ancestry.</title>
        <authorList>
            <person name="de Wit P.J.G.M."/>
            <person name="van der Burgt A."/>
            <person name="Oekmen B."/>
            <person name="Stergiopoulos I."/>
            <person name="Abd-Elsalam K.A."/>
            <person name="Aerts A.L."/>
            <person name="Bahkali A.H."/>
            <person name="Beenen H.G."/>
            <person name="Chettri P."/>
            <person name="Cox M.P."/>
            <person name="Datema E."/>
            <person name="de Vries R.P."/>
            <person name="Dhillon B."/>
            <person name="Ganley A.R."/>
            <person name="Griffiths S.A."/>
            <person name="Guo Y."/>
            <person name="Hamelin R.C."/>
            <person name="Henrissat B."/>
            <person name="Kabir M.S."/>
            <person name="Jashni M.K."/>
            <person name="Kema G."/>
            <person name="Klaubauf S."/>
            <person name="Lapidus A."/>
            <person name="Levasseur A."/>
            <person name="Lindquist E."/>
            <person name="Mehrabi R."/>
            <person name="Ohm R.A."/>
            <person name="Owen T.J."/>
            <person name="Salamov A."/>
            <person name="Schwelm A."/>
            <person name="Schijlen E."/>
            <person name="Sun H."/>
            <person name="van den Burg H.A."/>
            <person name="van Ham R.C.H.J."/>
            <person name="Zhang S."/>
            <person name="Goodwin S.B."/>
            <person name="Grigoriev I.V."/>
            <person name="Collemare J."/>
            <person name="Bradshaw R.E."/>
        </authorList>
    </citation>
    <scope>NUCLEOTIDE SEQUENCE [LARGE SCALE GENOMIC DNA]</scope>
    <source>
        <strain evidence="3">NZE10 / CBS 128990</strain>
    </source>
</reference>
<feature type="compositionally biased region" description="Polar residues" evidence="1">
    <location>
        <begin position="55"/>
        <end position="68"/>
    </location>
</feature>